<gene>
    <name evidence="1" type="ORF">KQP761_LOCUS21116</name>
</gene>
<comment type="caution">
    <text evidence="1">The sequence shown here is derived from an EMBL/GenBank/DDBJ whole genome shotgun (WGS) entry which is preliminary data.</text>
</comment>
<sequence length="198" mass="22479">MNEKTSHLLTIEVPLDNKEEQDNFSSSSMAKFNDYSQIFKSASTAFESPSFLYRERTGLGISIERGLTQQKLKRQERRHRFSDIDGRHLVKGGVCVTPYALLFTQDIDDTISNQTNYNSTTKQSVIEDLLIINKDELTSATNTASKSRLKLPSILPRQQTSSSFASNLTVTTFDKETNTRFPFSSRQNTFMKSISEIL</sequence>
<reference evidence="1" key="1">
    <citation type="submission" date="2021-02" db="EMBL/GenBank/DDBJ databases">
        <authorList>
            <person name="Nowell W R."/>
        </authorList>
    </citation>
    <scope>NUCLEOTIDE SEQUENCE</scope>
</reference>
<dbReference type="EMBL" id="CAJNOW010010910">
    <property type="protein sequence ID" value="CAF1590355.1"/>
    <property type="molecule type" value="Genomic_DNA"/>
</dbReference>
<proteinExistence type="predicted"/>
<organism evidence="1 2">
    <name type="scientific">Rotaria magnacalcarata</name>
    <dbReference type="NCBI Taxonomy" id="392030"/>
    <lineage>
        <taxon>Eukaryota</taxon>
        <taxon>Metazoa</taxon>
        <taxon>Spiralia</taxon>
        <taxon>Gnathifera</taxon>
        <taxon>Rotifera</taxon>
        <taxon>Eurotatoria</taxon>
        <taxon>Bdelloidea</taxon>
        <taxon>Philodinida</taxon>
        <taxon>Philodinidae</taxon>
        <taxon>Rotaria</taxon>
    </lineage>
</organism>
<dbReference type="AlphaFoldDB" id="A0A816A2T7"/>
<dbReference type="Proteomes" id="UP000663834">
    <property type="component" value="Unassembled WGS sequence"/>
</dbReference>
<evidence type="ECO:0000313" key="2">
    <source>
        <dbReference type="Proteomes" id="UP000663834"/>
    </source>
</evidence>
<evidence type="ECO:0000313" key="1">
    <source>
        <dbReference type="EMBL" id="CAF1590355.1"/>
    </source>
</evidence>
<protein>
    <submittedName>
        <fullName evidence="1">Uncharacterized protein</fullName>
    </submittedName>
</protein>
<name>A0A816A2T7_9BILA</name>
<accession>A0A816A2T7</accession>